<dbReference type="EMBL" id="VICG01000010">
    <property type="protein sequence ID" value="KAA8567624.1"/>
    <property type="molecule type" value="Genomic_DNA"/>
</dbReference>
<evidence type="ECO:0000313" key="1">
    <source>
        <dbReference type="EMBL" id="KAA8567624.1"/>
    </source>
</evidence>
<keyword evidence="2" id="KW-1185">Reference proteome</keyword>
<evidence type="ECO:0000313" key="2">
    <source>
        <dbReference type="Proteomes" id="UP000322873"/>
    </source>
</evidence>
<dbReference type="AlphaFoldDB" id="A0A5M9JE38"/>
<sequence>MDYELQKAIWDTGKPCNKIAKVCGQHLIQLFIPVCWKDDIINKRPVKKAVPPGLVFTDGLIDDHTMPLYDYMAYRGVLNYTLRALKLL</sequence>
<accession>A0A5M9JE38</accession>
<proteinExistence type="predicted"/>
<comment type="caution">
    <text evidence="1">The sequence shown here is derived from an EMBL/GenBank/DDBJ whole genome shotgun (WGS) entry which is preliminary data.</text>
</comment>
<protein>
    <submittedName>
        <fullName evidence="1">Uncharacterized protein</fullName>
    </submittedName>
</protein>
<reference evidence="1 2" key="1">
    <citation type="submission" date="2019-06" db="EMBL/GenBank/DDBJ databases">
        <title>Genome Sequence of the Brown Rot Fungal Pathogen Monilinia fructicola.</title>
        <authorList>
            <person name="De Miccolis Angelini R.M."/>
            <person name="Landi L."/>
            <person name="Abate D."/>
            <person name="Pollastro S."/>
            <person name="Romanazzi G."/>
            <person name="Faretra F."/>
        </authorList>
    </citation>
    <scope>NUCLEOTIDE SEQUENCE [LARGE SCALE GENOMIC DNA]</scope>
    <source>
        <strain evidence="1 2">Mfrc123</strain>
    </source>
</reference>
<gene>
    <name evidence="1" type="ORF">EYC84_008098</name>
</gene>
<dbReference type="Proteomes" id="UP000322873">
    <property type="component" value="Unassembled WGS sequence"/>
</dbReference>
<organism evidence="1 2">
    <name type="scientific">Monilinia fructicola</name>
    <name type="common">Brown rot fungus</name>
    <name type="synonym">Ciboria fructicola</name>
    <dbReference type="NCBI Taxonomy" id="38448"/>
    <lineage>
        <taxon>Eukaryota</taxon>
        <taxon>Fungi</taxon>
        <taxon>Dikarya</taxon>
        <taxon>Ascomycota</taxon>
        <taxon>Pezizomycotina</taxon>
        <taxon>Leotiomycetes</taxon>
        <taxon>Helotiales</taxon>
        <taxon>Sclerotiniaceae</taxon>
        <taxon>Monilinia</taxon>
    </lineage>
</organism>
<name>A0A5M9JE38_MONFR</name>